<dbReference type="AlphaFoldDB" id="A0A392NW52"/>
<dbReference type="EMBL" id="LXQA010052899">
    <property type="protein sequence ID" value="MCI03674.1"/>
    <property type="molecule type" value="Genomic_DNA"/>
</dbReference>
<organism evidence="1 2">
    <name type="scientific">Trifolium medium</name>
    <dbReference type="NCBI Taxonomy" id="97028"/>
    <lineage>
        <taxon>Eukaryota</taxon>
        <taxon>Viridiplantae</taxon>
        <taxon>Streptophyta</taxon>
        <taxon>Embryophyta</taxon>
        <taxon>Tracheophyta</taxon>
        <taxon>Spermatophyta</taxon>
        <taxon>Magnoliopsida</taxon>
        <taxon>eudicotyledons</taxon>
        <taxon>Gunneridae</taxon>
        <taxon>Pentapetalae</taxon>
        <taxon>rosids</taxon>
        <taxon>fabids</taxon>
        <taxon>Fabales</taxon>
        <taxon>Fabaceae</taxon>
        <taxon>Papilionoideae</taxon>
        <taxon>50 kb inversion clade</taxon>
        <taxon>NPAAA clade</taxon>
        <taxon>Hologalegina</taxon>
        <taxon>IRL clade</taxon>
        <taxon>Trifolieae</taxon>
        <taxon>Trifolium</taxon>
    </lineage>
</organism>
<gene>
    <name evidence="1" type="ORF">A2U01_0024714</name>
</gene>
<evidence type="ECO:0000313" key="2">
    <source>
        <dbReference type="Proteomes" id="UP000265520"/>
    </source>
</evidence>
<proteinExistence type="predicted"/>
<feature type="non-terminal residue" evidence="1">
    <location>
        <position position="132"/>
    </location>
</feature>
<dbReference type="Proteomes" id="UP000265520">
    <property type="component" value="Unassembled WGS sequence"/>
</dbReference>
<reference evidence="1 2" key="1">
    <citation type="journal article" date="2018" name="Front. Plant Sci.">
        <title>Red Clover (Trifolium pratense) and Zigzag Clover (T. medium) - A Picture of Genomic Similarities and Differences.</title>
        <authorList>
            <person name="Dluhosova J."/>
            <person name="Istvanek J."/>
            <person name="Nedelnik J."/>
            <person name="Repkova J."/>
        </authorList>
    </citation>
    <scope>NUCLEOTIDE SEQUENCE [LARGE SCALE GENOMIC DNA]</scope>
    <source>
        <strain evidence="2">cv. 10/8</strain>
        <tissue evidence="1">Leaf</tissue>
    </source>
</reference>
<name>A0A392NW52_9FABA</name>
<keyword evidence="2" id="KW-1185">Reference proteome</keyword>
<protein>
    <submittedName>
        <fullName evidence="1">Uncharacterized protein</fullName>
    </submittedName>
</protein>
<evidence type="ECO:0000313" key="1">
    <source>
        <dbReference type="EMBL" id="MCI03674.1"/>
    </source>
</evidence>
<sequence length="132" mass="15187">MKIIEQTVGGYDCLEFALSSKKEQIICHDYNLTTFTSEEDQYTSLMEGPWLIYDHYLSVCEWSPTFNPRSDAIEKAAMWVRFFGLPIEFYDARTLTFCSGLGLDAQKLRKTINWAVEQGPNEEQPTKTDPGQ</sequence>
<comment type="caution">
    <text evidence="1">The sequence shown here is derived from an EMBL/GenBank/DDBJ whole genome shotgun (WGS) entry which is preliminary data.</text>
</comment>
<dbReference type="PANTHER" id="PTHR31286">
    <property type="entry name" value="GLYCINE-RICH CELL WALL STRUCTURAL PROTEIN 1.8-LIKE"/>
    <property type="match status" value="1"/>
</dbReference>
<accession>A0A392NW52</accession>
<dbReference type="InterPro" id="IPR040256">
    <property type="entry name" value="At4g02000-like"/>
</dbReference>
<dbReference type="PANTHER" id="PTHR31286:SF99">
    <property type="entry name" value="DUF4283 DOMAIN-CONTAINING PROTEIN"/>
    <property type="match status" value="1"/>
</dbReference>